<dbReference type="AlphaFoldDB" id="A0A7M5TYG2"/>
<evidence type="ECO:0000313" key="2">
    <source>
        <dbReference type="Proteomes" id="UP000594262"/>
    </source>
</evidence>
<dbReference type="OrthoDB" id="6036215at2759"/>
<name>A0A7M5TYG2_9CNID</name>
<proteinExistence type="predicted"/>
<accession>A0A7M5TYG2</accession>
<organism evidence="1 2">
    <name type="scientific">Clytia hemisphaerica</name>
    <dbReference type="NCBI Taxonomy" id="252671"/>
    <lineage>
        <taxon>Eukaryota</taxon>
        <taxon>Metazoa</taxon>
        <taxon>Cnidaria</taxon>
        <taxon>Hydrozoa</taxon>
        <taxon>Hydroidolina</taxon>
        <taxon>Leptothecata</taxon>
        <taxon>Obeliida</taxon>
        <taxon>Clytiidae</taxon>
        <taxon>Clytia</taxon>
    </lineage>
</organism>
<evidence type="ECO:0000313" key="1">
    <source>
        <dbReference type="EnsemblMetazoa" id="CLYHEMP003507.1"/>
    </source>
</evidence>
<dbReference type="RefSeq" id="XP_066926456.1">
    <property type="nucleotide sequence ID" value="XM_067070355.1"/>
</dbReference>
<reference evidence="1" key="1">
    <citation type="submission" date="2021-01" db="UniProtKB">
        <authorList>
            <consortium name="EnsemblMetazoa"/>
        </authorList>
    </citation>
    <scope>IDENTIFICATION</scope>
</reference>
<dbReference type="GeneID" id="136813861"/>
<sequence length="209" mass="24058">MTSQDTQKQFKDFNNRLVVRKTDEENTCDVWKMSKDEPTPDDVIEGLKKNHFNKFPGQSNNYMAIKKLITPIALFDVSRFPIIAKFCQNRIAKEVRIFDGLKEAEKEMKHKILRASGEERVTNKRDIHVIISKVYHLSCSIGSSYSEIIKCHDKNKPHLIDVQCRGTKQNTCQWMVQCSTKADGLTKISCKRPIHMTFGRICCDATCQA</sequence>
<keyword evidence="2" id="KW-1185">Reference proteome</keyword>
<protein>
    <submittedName>
        <fullName evidence="1">Uncharacterized protein</fullName>
    </submittedName>
</protein>
<dbReference type="EnsemblMetazoa" id="CLYHEMT003507.1">
    <property type="protein sequence ID" value="CLYHEMP003507.1"/>
    <property type="gene ID" value="CLYHEMG003507"/>
</dbReference>
<dbReference type="Proteomes" id="UP000594262">
    <property type="component" value="Unplaced"/>
</dbReference>